<dbReference type="PRINTS" id="PR00111">
    <property type="entry name" value="ABHYDROLASE"/>
</dbReference>
<name>A0A8H8RTI5_9HELO</name>
<keyword evidence="3" id="KW-1185">Reference proteome</keyword>
<proteinExistence type="predicted"/>
<evidence type="ECO:0000259" key="1">
    <source>
        <dbReference type="Pfam" id="PF00561"/>
    </source>
</evidence>
<feature type="domain" description="AB hydrolase-1" evidence="1">
    <location>
        <begin position="38"/>
        <end position="266"/>
    </location>
</feature>
<gene>
    <name evidence="2" type="primary">mhpC2</name>
    <name evidence="2" type="ORF">LSUB1_G002302</name>
</gene>
<dbReference type="PANTHER" id="PTHR43433">
    <property type="entry name" value="HYDROLASE, ALPHA/BETA FOLD FAMILY PROTEIN"/>
    <property type="match status" value="1"/>
</dbReference>
<dbReference type="Pfam" id="PF00561">
    <property type="entry name" value="Abhydrolase_1"/>
    <property type="match status" value="1"/>
</dbReference>
<dbReference type="GO" id="GO:0016787">
    <property type="term" value="F:hydrolase activity"/>
    <property type="evidence" value="ECO:0007669"/>
    <property type="project" value="UniProtKB-KW"/>
</dbReference>
<evidence type="ECO:0000313" key="2">
    <source>
        <dbReference type="EMBL" id="TVY40657.1"/>
    </source>
</evidence>
<sequence length="304" mass="33511">MTTQQTAITQYALVNGVKAAYRRLGQPSGIPLVMMIHFRGNMDFWDPALINPLAKSRPLILLDYPGVGHSEGEMPTTFQGWAAHVVGLVEVLDIKEIDLLGFSMGGAAAQYVALNSPGLVRKLILAGTRTSITSNSTRGPPEIFAALATSRTEAEFKASIALSFFNPSPHGQAAAQASWDRIMSRTTDRAPHLSPELAKRQIESFASNMKPHPRNAFERIHELTMPVFVANGDNDTLIPTVNSHELAQILPFAHLHIYPNSGHGFLYQYAELFAKHVDLFLDEKDAVEEAWEVQRFKAVKARLA</sequence>
<keyword evidence="2" id="KW-0378">Hydrolase</keyword>
<dbReference type="Gene3D" id="3.40.50.1820">
    <property type="entry name" value="alpha/beta hydrolase"/>
    <property type="match status" value="1"/>
</dbReference>
<protein>
    <submittedName>
        <fullName evidence="2">2-hydroxy-6-oxononadienedioate/2-hydroxy-6-oxononatrienedioate hydrolase</fullName>
    </submittedName>
</protein>
<reference evidence="2 3" key="1">
    <citation type="submission" date="2018-05" db="EMBL/GenBank/DDBJ databases">
        <title>Genome sequencing and assembly of the regulated plant pathogen Lachnellula willkommii and related sister species for the development of diagnostic species identification markers.</title>
        <authorList>
            <person name="Giroux E."/>
            <person name="Bilodeau G."/>
        </authorList>
    </citation>
    <scope>NUCLEOTIDE SEQUENCE [LARGE SCALE GENOMIC DNA]</scope>
    <source>
        <strain evidence="2 3">CBS 197.66</strain>
    </source>
</reference>
<dbReference type="OrthoDB" id="8119704at2759"/>
<dbReference type="AlphaFoldDB" id="A0A8H8RTI5"/>
<evidence type="ECO:0000313" key="3">
    <source>
        <dbReference type="Proteomes" id="UP000462212"/>
    </source>
</evidence>
<dbReference type="InterPro" id="IPR000073">
    <property type="entry name" value="AB_hydrolase_1"/>
</dbReference>
<dbReference type="PANTHER" id="PTHR43433:SF5">
    <property type="entry name" value="AB HYDROLASE-1 DOMAIN-CONTAINING PROTEIN"/>
    <property type="match status" value="1"/>
</dbReference>
<accession>A0A8H8RTI5</accession>
<dbReference type="InterPro" id="IPR050471">
    <property type="entry name" value="AB_hydrolase"/>
</dbReference>
<comment type="caution">
    <text evidence="2">The sequence shown here is derived from an EMBL/GenBank/DDBJ whole genome shotgun (WGS) entry which is preliminary data.</text>
</comment>
<dbReference type="Proteomes" id="UP000462212">
    <property type="component" value="Unassembled WGS sequence"/>
</dbReference>
<dbReference type="EMBL" id="QGMJ01000169">
    <property type="protein sequence ID" value="TVY40657.1"/>
    <property type="molecule type" value="Genomic_DNA"/>
</dbReference>
<dbReference type="SUPFAM" id="SSF53474">
    <property type="entry name" value="alpha/beta-Hydrolases"/>
    <property type="match status" value="1"/>
</dbReference>
<organism evidence="2 3">
    <name type="scientific">Lachnellula subtilissima</name>
    <dbReference type="NCBI Taxonomy" id="602034"/>
    <lineage>
        <taxon>Eukaryota</taxon>
        <taxon>Fungi</taxon>
        <taxon>Dikarya</taxon>
        <taxon>Ascomycota</taxon>
        <taxon>Pezizomycotina</taxon>
        <taxon>Leotiomycetes</taxon>
        <taxon>Helotiales</taxon>
        <taxon>Lachnaceae</taxon>
        <taxon>Lachnellula</taxon>
    </lineage>
</organism>
<dbReference type="InterPro" id="IPR029058">
    <property type="entry name" value="AB_hydrolase_fold"/>
</dbReference>